<gene>
    <name evidence="3" type="ORF">G7Y89_g3977</name>
</gene>
<evidence type="ECO:0000256" key="1">
    <source>
        <dbReference type="SAM" id="MobiDB-lite"/>
    </source>
</evidence>
<feature type="compositionally biased region" description="Polar residues" evidence="1">
    <location>
        <begin position="533"/>
        <end position="546"/>
    </location>
</feature>
<reference evidence="3 4" key="1">
    <citation type="submission" date="2020-03" db="EMBL/GenBank/DDBJ databases">
        <title>Draft Genome Sequence of Cudoniella acicularis.</title>
        <authorList>
            <person name="Buettner E."/>
            <person name="Kellner H."/>
        </authorList>
    </citation>
    <scope>NUCLEOTIDE SEQUENCE [LARGE SCALE GENOMIC DNA]</scope>
    <source>
        <strain evidence="3 4">DSM 108380</strain>
    </source>
</reference>
<organism evidence="3 4">
    <name type="scientific">Cudoniella acicularis</name>
    <dbReference type="NCBI Taxonomy" id="354080"/>
    <lineage>
        <taxon>Eukaryota</taxon>
        <taxon>Fungi</taxon>
        <taxon>Dikarya</taxon>
        <taxon>Ascomycota</taxon>
        <taxon>Pezizomycotina</taxon>
        <taxon>Leotiomycetes</taxon>
        <taxon>Helotiales</taxon>
        <taxon>Tricladiaceae</taxon>
        <taxon>Cudoniella</taxon>
    </lineage>
</organism>
<sequence length="840" mass="92894">MQLRLIHSQCKKAQKLISNYASSEEIFIIASFAAPHPPRCERPIPPFVFSRAESRKRVPTYRRAFSGTLNAILRNNQVYFEDARPLCHLRRPKHCPFFCLHILSIMSSPQPSSLEITNFNSFTILNDSHSKFIIPAQHLKELPTFPRLPNEIALKIWKCALQSHRLIGIKILAKYNDNLPSVATSEMPYTRTNSLGNKISGKRYHLSITTDHRPSPLLQVCHQSRQATLEVYRIRIPIDFHTYGEERCIYLSPELDFWHIQAEGSPDIQADFFHDAKAYDPAGLGIVNLVIGNNLLDPSEDLLPMDHSSLSTPALLAFKTMLKNLQRLFFFHPCRGGNRISYNCFNMRKVRYNRSFPIQSFAESFDLIETEPRPIDGDLDELSVGHDPRALLFLWQKMEKEFQIFRSQPLDIRFIITAPTSKEDKLDIHCRDGANRYLEYEKELWCSGWAEDGTFTRWFRTNPETAESVRKASIPAIGFWIFLAAAFGNMTDDMPEDLSPIVDHIYWDFRTVVDLESVSASVHHKVSVALPSTAESAPTSTLSTAIPTAPPPTEGSSNILLDSTSSVPIPAAPSSVESAPTSTPDSTSSTPTPAALSSTAPNAPPSTTAPDPASTTGLPPIVTFVSVPNPTLTPSYTPIQALLTCTPVNDAHWMRPSIISAAVPIYCADAAKQGVQDPDSGSLIRTYNQGIADKVSISTEWLSGLIFVLGGNYYNANMSRVMDGCSGDSGNNPMGWKFPGEVMAGPVGYRINKGASKYVPGICSFHLTEIETFSGLDALGFSRTWTFSFNVEAKDGAGNTIGGNGAGTDPTVVGDKNPYNLSVFYDNLQITPESQGGNYI</sequence>
<dbReference type="PANTHER" id="PTHR35910">
    <property type="entry name" value="2EXR DOMAIN-CONTAINING PROTEIN"/>
    <property type="match status" value="1"/>
</dbReference>
<evidence type="ECO:0000313" key="4">
    <source>
        <dbReference type="Proteomes" id="UP000566819"/>
    </source>
</evidence>
<name>A0A8H4W538_9HELO</name>
<accession>A0A8H4W538</accession>
<keyword evidence="4" id="KW-1185">Reference proteome</keyword>
<dbReference type="PANTHER" id="PTHR35910:SF6">
    <property type="entry name" value="2EXR DOMAIN-CONTAINING PROTEIN"/>
    <property type="match status" value="1"/>
</dbReference>
<dbReference type="InterPro" id="IPR045518">
    <property type="entry name" value="2EXR"/>
</dbReference>
<dbReference type="AlphaFoldDB" id="A0A8H4W538"/>
<comment type="caution">
    <text evidence="3">The sequence shown here is derived from an EMBL/GenBank/DDBJ whole genome shotgun (WGS) entry which is preliminary data.</text>
</comment>
<dbReference type="Pfam" id="PF20150">
    <property type="entry name" value="2EXR"/>
    <property type="match status" value="1"/>
</dbReference>
<feature type="region of interest" description="Disordered" evidence="1">
    <location>
        <begin position="532"/>
        <end position="615"/>
    </location>
</feature>
<dbReference type="Proteomes" id="UP000566819">
    <property type="component" value="Unassembled WGS sequence"/>
</dbReference>
<dbReference type="Pfam" id="PF18647">
    <property type="entry name" value="Fungal_lectin_2"/>
    <property type="match status" value="1"/>
</dbReference>
<protein>
    <recommendedName>
        <fullName evidence="2">2EXR domain-containing protein</fullName>
    </recommendedName>
</protein>
<proteinExistence type="predicted"/>
<dbReference type="EMBL" id="JAAMPI010000206">
    <property type="protein sequence ID" value="KAF4634122.1"/>
    <property type="molecule type" value="Genomic_DNA"/>
</dbReference>
<evidence type="ECO:0000313" key="3">
    <source>
        <dbReference type="EMBL" id="KAF4634122.1"/>
    </source>
</evidence>
<feature type="domain" description="2EXR" evidence="2">
    <location>
        <begin position="143"/>
        <end position="256"/>
    </location>
</feature>
<dbReference type="OrthoDB" id="1896086at2759"/>
<evidence type="ECO:0000259" key="2">
    <source>
        <dbReference type="Pfam" id="PF20150"/>
    </source>
</evidence>
<feature type="compositionally biased region" description="Low complexity" evidence="1">
    <location>
        <begin position="563"/>
        <end position="615"/>
    </location>
</feature>